<dbReference type="EMBL" id="GFPF01001767">
    <property type="protein sequence ID" value="MAA12913.1"/>
    <property type="molecule type" value="Transcribed_RNA"/>
</dbReference>
<proteinExistence type="predicted"/>
<protein>
    <submittedName>
        <fullName evidence="1">Uncharacterized protein</fullName>
    </submittedName>
</protein>
<accession>A0A224YFE1</accession>
<sequence length="118" mass="12827">MRLPGILARHGATLCQLRTMGTGLPFTAAWNTWLAFESKLRFSSTVEENVRRLRKILPAVATLASLADPSHGEVDVYLRPRLAKMALISEVSSVEIVGRALCGVTGRSWHAAKSPAKS</sequence>
<evidence type="ECO:0000313" key="1">
    <source>
        <dbReference type="EMBL" id="MAA12913.1"/>
    </source>
</evidence>
<name>A0A224YFE1_9ACAR</name>
<organism evidence="1">
    <name type="scientific">Rhipicephalus zambeziensis</name>
    <dbReference type="NCBI Taxonomy" id="60191"/>
    <lineage>
        <taxon>Eukaryota</taxon>
        <taxon>Metazoa</taxon>
        <taxon>Ecdysozoa</taxon>
        <taxon>Arthropoda</taxon>
        <taxon>Chelicerata</taxon>
        <taxon>Arachnida</taxon>
        <taxon>Acari</taxon>
        <taxon>Parasitiformes</taxon>
        <taxon>Ixodida</taxon>
        <taxon>Ixodoidea</taxon>
        <taxon>Ixodidae</taxon>
        <taxon>Rhipicephalinae</taxon>
        <taxon>Rhipicephalus</taxon>
        <taxon>Rhipicephalus</taxon>
    </lineage>
</organism>
<reference evidence="1" key="1">
    <citation type="journal article" date="2017" name="Parasit. Vectors">
        <title>Sialotranscriptomics of Rhipicephalus zambeziensis reveals intricate expression profiles of secretory proteins and suggests tight temporal transcriptional regulation during blood-feeding.</title>
        <authorList>
            <person name="de Castro M.H."/>
            <person name="de Klerk D."/>
            <person name="Pienaar R."/>
            <person name="Rees D.J.G."/>
            <person name="Mans B.J."/>
        </authorList>
    </citation>
    <scope>NUCLEOTIDE SEQUENCE</scope>
    <source>
        <tissue evidence="1">Salivary glands</tissue>
    </source>
</reference>
<dbReference type="AlphaFoldDB" id="A0A224YFE1"/>